<dbReference type="PANTHER" id="PTHR11106:SF27">
    <property type="entry name" value="MACRO DOMAIN-CONTAINING PROTEIN"/>
    <property type="match status" value="1"/>
</dbReference>
<dbReference type="InterPro" id="IPR002589">
    <property type="entry name" value="Macro_dom"/>
</dbReference>
<feature type="domain" description="Macro" evidence="1">
    <location>
        <begin position="9"/>
        <end position="50"/>
    </location>
</feature>
<keyword evidence="3" id="KW-1185">Reference proteome</keyword>
<protein>
    <submittedName>
        <fullName evidence="2">O-acetyl-ADP-ribose deacetylase MACROD1</fullName>
    </submittedName>
</protein>
<organism evidence="2 3">
    <name type="scientific">Takifugu flavidus</name>
    <name type="common">sansaifugu</name>
    <dbReference type="NCBI Taxonomy" id="433684"/>
    <lineage>
        <taxon>Eukaryota</taxon>
        <taxon>Metazoa</taxon>
        <taxon>Chordata</taxon>
        <taxon>Craniata</taxon>
        <taxon>Vertebrata</taxon>
        <taxon>Euteleostomi</taxon>
        <taxon>Actinopterygii</taxon>
        <taxon>Neopterygii</taxon>
        <taxon>Teleostei</taxon>
        <taxon>Neoteleostei</taxon>
        <taxon>Acanthomorphata</taxon>
        <taxon>Eupercaria</taxon>
        <taxon>Tetraodontiformes</taxon>
        <taxon>Tetradontoidea</taxon>
        <taxon>Tetraodontidae</taxon>
        <taxon>Takifugu</taxon>
    </lineage>
</organism>
<dbReference type="SUPFAM" id="SSF52949">
    <property type="entry name" value="Macro domain-like"/>
    <property type="match status" value="1"/>
</dbReference>
<dbReference type="GO" id="GO:0140291">
    <property type="term" value="P:peptidyl-glutamate ADP-deribosylation"/>
    <property type="evidence" value="ECO:0007669"/>
    <property type="project" value="TreeGrafter"/>
</dbReference>
<evidence type="ECO:0000313" key="2">
    <source>
        <dbReference type="EMBL" id="TWW55690.1"/>
    </source>
</evidence>
<dbReference type="GO" id="GO:0042278">
    <property type="term" value="P:purine nucleoside metabolic process"/>
    <property type="evidence" value="ECO:0007669"/>
    <property type="project" value="TreeGrafter"/>
</dbReference>
<name>A0A5C6MQJ6_9TELE</name>
<dbReference type="GO" id="GO:0140293">
    <property type="term" value="F:ADP-ribosylglutamate hydrolase activity"/>
    <property type="evidence" value="ECO:0007669"/>
    <property type="project" value="TreeGrafter"/>
</dbReference>
<dbReference type="PANTHER" id="PTHR11106">
    <property type="entry name" value="GANGLIOSIDE INDUCED DIFFERENTIATION ASSOCIATED PROTEIN 2-RELATED"/>
    <property type="match status" value="1"/>
</dbReference>
<dbReference type="EMBL" id="RHFK02000022">
    <property type="protein sequence ID" value="TWW55690.1"/>
    <property type="molecule type" value="Genomic_DNA"/>
</dbReference>
<proteinExistence type="predicted"/>
<reference evidence="2 3" key="1">
    <citation type="submission" date="2019-04" db="EMBL/GenBank/DDBJ databases">
        <title>Chromosome genome assembly for Takifugu flavidus.</title>
        <authorList>
            <person name="Xiao S."/>
        </authorList>
    </citation>
    <scope>NUCLEOTIDE SEQUENCE [LARGE SCALE GENOMIC DNA]</scope>
    <source>
        <strain evidence="2">HTHZ2018</strain>
        <tissue evidence="2">Muscle</tissue>
    </source>
</reference>
<dbReference type="AlphaFoldDB" id="A0A5C6MQJ6"/>
<evidence type="ECO:0000313" key="3">
    <source>
        <dbReference type="Proteomes" id="UP000324091"/>
    </source>
</evidence>
<accession>A0A5C6MQJ6</accession>
<dbReference type="Proteomes" id="UP000324091">
    <property type="component" value="Chromosome 9"/>
</dbReference>
<dbReference type="Pfam" id="PF01661">
    <property type="entry name" value="Macro"/>
    <property type="match status" value="1"/>
</dbReference>
<gene>
    <name evidence="2" type="ORF">D4764_09G0007400</name>
</gene>
<sequence length="79" mass="8249">MSREVSVADNLDGAIHRAAGPMLVKECASLQGCETGQAKITCGYGLPAKCKYPNLTARQILEATPDREVSADVGSPAES</sequence>
<dbReference type="GO" id="GO:0005654">
    <property type="term" value="C:nucleoplasm"/>
    <property type="evidence" value="ECO:0007669"/>
    <property type="project" value="TreeGrafter"/>
</dbReference>
<evidence type="ECO:0000259" key="1">
    <source>
        <dbReference type="Pfam" id="PF01661"/>
    </source>
</evidence>
<dbReference type="Gene3D" id="3.40.220.10">
    <property type="entry name" value="Leucine Aminopeptidase, subunit E, domain 1"/>
    <property type="match status" value="1"/>
</dbReference>
<comment type="caution">
    <text evidence="2">The sequence shown here is derived from an EMBL/GenBank/DDBJ whole genome shotgun (WGS) entry which is preliminary data.</text>
</comment>
<dbReference type="InterPro" id="IPR043472">
    <property type="entry name" value="Macro_dom-like"/>
</dbReference>
<dbReference type="GO" id="GO:0006974">
    <property type="term" value="P:DNA damage response"/>
    <property type="evidence" value="ECO:0007669"/>
    <property type="project" value="TreeGrafter"/>
</dbReference>